<comment type="similarity">
    <text evidence="1 8">Belongs to the FGGY kinase family.</text>
</comment>
<evidence type="ECO:0000256" key="3">
    <source>
        <dbReference type="ARBA" id="ARBA00022679"/>
    </source>
</evidence>
<dbReference type="InterPro" id="IPR018484">
    <property type="entry name" value="FGGY_N"/>
</dbReference>
<dbReference type="PROSITE" id="PS00445">
    <property type="entry name" value="FGGY_KINASES_2"/>
    <property type="match status" value="1"/>
</dbReference>
<dbReference type="InterPro" id="IPR018485">
    <property type="entry name" value="FGGY_C"/>
</dbReference>
<dbReference type="Proteomes" id="UP000655208">
    <property type="component" value="Unassembled WGS sequence"/>
</dbReference>
<accession>A0A917T9H3</accession>
<dbReference type="AlphaFoldDB" id="A0A917T9H3"/>
<feature type="domain" description="Carbohydrate kinase FGGY C-terminal" evidence="12">
    <location>
        <begin position="255"/>
        <end position="436"/>
    </location>
</feature>
<evidence type="ECO:0000256" key="8">
    <source>
        <dbReference type="RuleBase" id="RU003733"/>
    </source>
</evidence>
<evidence type="ECO:0000256" key="7">
    <source>
        <dbReference type="ARBA" id="ARBA00023277"/>
    </source>
</evidence>
<keyword evidence="3 8" id="KW-0808">Transferase</keyword>
<evidence type="ECO:0000256" key="6">
    <source>
        <dbReference type="ARBA" id="ARBA00022840"/>
    </source>
</evidence>
<keyword evidence="14" id="KW-1185">Reference proteome</keyword>
<keyword evidence="5 8" id="KW-0418">Kinase</keyword>
<evidence type="ECO:0000259" key="12">
    <source>
        <dbReference type="Pfam" id="PF02782"/>
    </source>
</evidence>
<evidence type="ECO:0000256" key="1">
    <source>
        <dbReference type="ARBA" id="ARBA00009156"/>
    </source>
</evidence>
<evidence type="ECO:0000259" key="11">
    <source>
        <dbReference type="Pfam" id="PF00370"/>
    </source>
</evidence>
<evidence type="ECO:0000256" key="2">
    <source>
        <dbReference type="ARBA" id="ARBA00022629"/>
    </source>
</evidence>
<dbReference type="EC" id="2.7.1.17" evidence="9"/>
<keyword evidence="4 9" id="KW-0547">Nucleotide-binding</keyword>
<dbReference type="InterPro" id="IPR006000">
    <property type="entry name" value="Xylulokinase"/>
</dbReference>
<dbReference type="GO" id="GO:0004856">
    <property type="term" value="F:D-xylulokinase activity"/>
    <property type="evidence" value="ECO:0007669"/>
    <property type="project" value="UniProtKB-EC"/>
</dbReference>
<dbReference type="InterPro" id="IPR018483">
    <property type="entry name" value="Carb_kinase_FGGY_CS"/>
</dbReference>
<dbReference type="PANTHER" id="PTHR43095">
    <property type="entry name" value="SUGAR KINASE"/>
    <property type="match status" value="1"/>
</dbReference>
<dbReference type="InterPro" id="IPR050406">
    <property type="entry name" value="FGGY_Carb_Kinase"/>
</dbReference>
<dbReference type="PIRSF" id="PIRSF000538">
    <property type="entry name" value="GlpK"/>
    <property type="match status" value="1"/>
</dbReference>
<dbReference type="EMBL" id="BMNA01000013">
    <property type="protein sequence ID" value="GGM14914.1"/>
    <property type="molecule type" value="Genomic_DNA"/>
</dbReference>
<protein>
    <recommendedName>
        <fullName evidence="9">Xylulose kinase</fullName>
        <shortName evidence="9">Xylulokinase</shortName>
        <ecNumber evidence="9">2.7.1.17</ecNumber>
    </recommendedName>
</protein>
<evidence type="ECO:0000313" key="14">
    <source>
        <dbReference type="Proteomes" id="UP000655208"/>
    </source>
</evidence>
<organism evidence="13 14">
    <name type="scientific">Nakamurella endophytica</name>
    <dbReference type="NCBI Taxonomy" id="1748367"/>
    <lineage>
        <taxon>Bacteria</taxon>
        <taxon>Bacillati</taxon>
        <taxon>Actinomycetota</taxon>
        <taxon>Actinomycetes</taxon>
        <taxon>Nakamurellales</taxon>
        <taxon>Nakamurellaceae</taxon>
        <taxon>Nakamurella</taxon>
    </lineage>
</organism>
<proteinExistence type="inferred from homology"/>
<reference evidence="13" key="2">
    <citation type="submission" date="2020-09" db="EMBL/GenBank/DDBJ databases">
        <authorList>
            <person name="Sun Q."/>
            <person name="Zhou Y."/>
        </authorList>
    </citation>
    <scope>NUCLEOTIDE SEQUENCE</scope>
    <source>
        <strain evidence="13">CGMCC 4.7308</strain>
    </source>
</reference>
<feature type="domain" description="Carbohydrate kinase FGGY N-terminal" evidence="11">
    <location>
        <begin position="4"/>
        <end position="246"/>
    </location>
</feature>
<dbReference type="Pfam" id="PF00370">
    <property type="entry name" value="FGGY_N"/>
    <property type="match status" value="1"/>
</dbReference>
<keyword evidence="7 9" id="KW-0119">Carbohydrate metabolism</keyword>
<sequence length="489" mass="50817">MTSVIGVDSSTQSCKVEVRDADDGTLLGAGSAPHPATTPPVSEQDPRAWWEAFLVAADAALAGVDRAGVRAVSVDAQCHGLVLLDDAGDPLRTAKLWNDTTSSDQAAALVERIGAERFARCCGTVPTSAFTISKVAWTQEHQPEVLRRARHLLVPHEYLTFRLGGRAVTDRSDASGTGYFDPVGNVWLPDFLDAVAPDDWLPKLPQVLAPAEAAGTLRADVAARLGLRPDVLIGPGAGDQHAGALGLGAQPGDVVVSIGTSGVVFAPSTEPVADETGWVSGTADAAGGFLPLICTLNAAKVTDTAARWLGVTVAELSDLAMAAPAGDSGLTFVTYLDGERTPNRPHATGLLHGLRTDTDRGHIARAAVEGAVLGLLMGYGRMAELGVRRSGRLILTGGGARSSAYRQVVADLFAAEVHVADVRESSARGACVQAAAVAAGRDVADTVARWRPPTEVVARPSGVDRTALVDRYRTLSGREDLDGDATRAA</sequence>
<dbReference type="CDD" id="cd07809">
    <property type="entry name" value="ASKHA_NBD_FGGY_BaXK-like"/>
    <property type="match status" value="1"/>
</dbReference>
<keyword evidence="6 9" id="KW-0067">ATP-binding</keyword>
<dbReference type="InterPro" id="IPR043129">
    <property type="entry name" value="ATPase_NBD"/>
</dbReference>
<evidence type="ECO:0000256" key="9">
    <source>
        <dbReference type="RuleBase" id="RU364073"/>
    </source>
</evidence>
<evidence type="ECO:0000256" key="10">
    <source>
        <dbReference type="SAM" id="MobiDB-lite"/>
    </source>
</evidence>
<dbReference type="GO" id="GO:0042732">
    <property type="term" value="P:D-xylose metabolic process"/>
    <property type="evidence" value="ECO:0007669"/>
    <property type="project" value="UniProtKB-KW"/>
</dbReference>
<comment type="catalytic activity">
    <reaction evidence="9">
        <text>D-xylulose + ATP = D-xylulose 5-phosphate + ADP + H(+)</text>
        <dbReference type="Rhea" id="RHEA:10964"/>
        <dbReference type="ChEBI" id="CHEBI:15378"/>
        <dbReference type="ChEBI" id="CHEBI:17140"/>
        <dbReference type="ChEBI" id="CHEBI:30616"/>
        <dbReference type="ChEBI" id="CHEBI:57737"/>
        <dbReference type="ChEBI" id="CHEBI:456216"/>
        <dbReference type="EC" id="2.7.1.17"/>
    </reaction>
</comment>
<dbReference type="InterPro" id="IPR000577">
    <property type="entry name" value="Carb_kinase_FGGY"/>
</dbReference>
<feature type="region of interest" description="Disordered" evidence="10">
    <location>
        <begin position="24"/>
        <end position="43"/>
    </location>
</feature>
<dbReference type="NCBIfam" id="TIGR01312">
    <property type="entry name" value="XylB"/>
    <property type="match status" value="1"/>
</dbReference>
<comment type="caution">
    <text evidence="13">The sequence shown here is derived from an EMBL/GenBank/DDBJ whole genome shotgun (WGS) entry which is preliminary data.</text>
</comment>
<dbReference type="Pfam" id="PF02782">
    <property type="entry name" value="FGGY_C"/>
    <property type="match status" value="1"/>
</dbReference>
<dbReference type="GO" id="GO:0005997">
    <property type="term" value="P:xylulose metabolic process"/>
    <property type="evidence" value="ECO:0007669"/>
    <property type="project" value="InterPro"/>
</dbReference>
<evidence type="ECO:0000256" key="4">
    <source>
        <dbReference type="ARBA" id="ARBA00022741"/>
    </source>
</evidence>
<dbReference type="PANTHER" id="PTHR43095:SF5">
    <property type="entry name" value="XYLULOSE KINASE"/>
    <property type="match status" value="1"/>
</dbReference>
<gene>
    <name evidence="9 13" type="primary">xylB</name>
    <name evidence="13" type="ORF">GCM10011594_38640</name>
</gene>
<dbReference type="Gene3D" id="3.30.420.40">
    <property type="match status" value="2"/>
</dbReference>
<dbReference type="SUPFAM" id="SSF53067">
    <property type="entry name" value="Actin-like ATPase domain"/>
    <property type="match status" value="2"/>
</dbReference>
<name>A0A917T9H3_9ACTN</name>
<dbReference type="GO" id="GO:0005524">
    <property type="term" value="F:ATP binding"/>
    <property type="evidence" value="ECO:0007669"/>
    <property type="project" value="UniProtKB-KW"/>
</dbReference>
<evidence type="ECO:0000313" key="13">
    <source>
        <dbReference type="EMBL" id="GGM14914.1"/>
    </source>
</evidence>
<dbReference type="RefSeq" id="WP_188944464.1">
    <property type="nucleotide sequence ID" value="NZ_BMNA01000013.1"/>
</dbReference>
<reference evidence="13" key="1">
    <citation type="journal article" date="2014" name="Int. J. Syst. Evol. Microbiol.">
        <title>Complete genome sequence of Corynebacterium casei LMG S-19264T (=DSM 44701T), isolated from a smear-ripened cheese.</title>
        <authorList>
            <consortium name="US DOE Joint Genome Institute (JGI-PGF)"/>
            <person name="Walter F."/>
            <person name="Albersmeier A."/>
            <person name="Kalinowski J."/>
            <person name="Ruckert C."/>
        </authorList>
    </citation>
    <scope>NUCLEOTIDE SEQUENCE</scope>
    <source>
        <strain evidence="13">CGMCC 4.7308</strain>
    </source>
</reference>
<evidence type="ECO:0000256" key="5">
    <source>
        <dbReference type="ARBA" id="ARBA00022777"/>
    </source>
</evidence>
<keyword evidence="2 9" id="KW-0859">Xylose metabolism</keyword>